<evidence type="ECO:0000256" key="4">
    <source>
        <dbReference type="ARBA" id="ARBA00023002"/>
    </source>
</evidence>
<organism evidence="8 9">
    <name type="scientific">Rotaria sordida</name>
    <dbReference type="NCBI Taxonomy" id="392033"/>
    <lineage>
        <taxon>Eukaryota</taxon>
        <taxon>Metazoa</taxon>
        <taxon>Spiralia</taxon>
        <taxon>Gnathifera</taxon>
        <taxon>Rotifera</taxon>
        <taxon>Eurotatoria</taxon>
        <taxon>Bdelloidea</taxon>
        <taxon>Philodinida</taxon>
        <taxon>Philodinidae</taxon>
        <taxon>Rotaria</taxon>
    </lineage>
</organism>
<dbReference type="PANTHER" id="PTHR24291">
    <property type="entry name" value="CYTOCHROME P450 FAMILY 4"/>
    <property type="match status" value="1"/>
</dbReference>
<dbReference type="AlphaFoldDB" id="A0A815C753"/>
<evidence type="ECO:0000313" key="9">
    <source>
        <dbReference type="Proteomes" id="UP000663864"/>
    </source>
</evidence>
<keyword evidence="3 7" id="KW-0479">Metal-binding</keyword>
<dbReference type="SUPFAM" id="SSF52058">
    <property type="entry name" value="L domain-like"/>
    <property type="match status" value="1"/>
</dbReference>
<dbReference type="GO" id="GO:0020037">
    <property type="term" value="F:heme binding"/>
    <property type="evidence" value="ECO:0007669"/>
    <property type="project" value="InterPro"/>
</dbReference>
<keyword evidence="2 7" id="KW-0349">Heme</keyword>
<evidence type="ECO:0000256" key="1">
    <source>
        <dbReference type="ARBA" id="ARBA00010617"/>
    </source>
</evidence>
<dbReference type="SUPFAM" id="SSF48264">
    <property type="entry name" value="Cytochrome P450"/>
    <property type="match status" value="1"/>
</dbReference>
<dbReference type="InterPro" id="IPR036396">
    <property type="entry name" value="Cyt_P450_sf"/>
</dbReference>
<dbReference type="PANTHER" id="PTHR24291:SF50">
    <property type="entry name" value="BIFUNCTIONAL ALBAFLAVENONE MONOOXYGENASE_TERPENE SYNTHASE"/>
    <property type="match status" value="1"/>
</dbReference>
<evidence type="ECO:0000256" key="6">
    <source>
        <dbReference type="ARBA" id="ARBA00023033"/>
    </source>
</evidence>
<evidence type="ECO:0000256" key="2">
    <source>
        <dbReference type="ARBA" id="ARBA00022617"/>
    </source>
</evidence>
<evidence type="ECO:0000313" key="8">
    <source>
        <dbReference type="EMBL" id="CAF1279011.1"/>
    </source>
</evidence>
<protein>
    <recommendedName>
        <fullName evidence="10">Cytochrome P450</fullName>
    </recommendedName>
</protein>
<evidence type="ECO:0008006" key="10">
    <source>
        <dbReference type="Google" id="ProtNLM"/>
    </source>
</evidence>
<dbReference type="GO" id="GO:0016705">
    <property type="term" value="F:oxidoreductase activity, acting on paired donors, with incorporation or reduction of molecular oxygen"/>
    <property type="evidence" value="ECO:0007669"/>
    <property type="project" value="InterPro"/>
</dbReference>
<dbReference type="InterPro" id="IPR001128">
    <property type="entry name" value="Cyt_P450"/>
</dbReference>
<dbReference type="GO" id="GO:0004497">
    <property type="term" value="F:monooxygenase activity"/>
    <property type="evidence" value="ECO:0007669"/>
    <property type="project" value="UniProtKB-KW"/>
</dbReference>
<dbReference type="GO" id="GO:0005506">
    <property type="term" value="F:iron ion binding"/>
    <property type="evidence" value="ECO:0007669"/>
    <property type="project" value="InterPro"/>
</dbReference>
<keyword evidence="6" id="KW-0503">Monooxygenase</keyword>
<dbReference type="Pfam" id="PF00067">
    <property type="entry name" value="p450"/>
    <property type="match status" value="1"/>
</dbReference>
<accession>A0A815C753</accession>
<keyword evidence="4" id="KW-0560">Oxidoreductase</keyword>
<dbReference type="PROSITE" id="PS00086">
    <property type="entry name" value="CYTOCHROME_P450"/>
    <property type="match status" value="1"/>
</dbReference>
<comment type="cofactor">
    <cofactor evidence="7">
        <name>heme</name>
        <dbReference type="ChEBI" id="CHEBI:30413"/>
    </cofactor>
</comment>
<gene>
    <name evidence="8" type="ORF">ZHD862_LOCUS26826</name>
</gene>
<dbReference type="Gene3D" id="1.10.630.10">
    <property type="entry name" value="Cytochrome P450"/>
    <property type="match status" value="1"/>
</dbReference>
<evidence type="ECO:0000256" key="3">
    <source>
        <dbReference type="ARBA" id="ARBA00022723"/>
    </source>
</evidence>
<dbReference type="InterPro" id="IPR017972">
    <property type="entry name" value="Cyt_P450_CS"/>
</dbReference>
<reference evidence="8" key="1">
    <citation type="submission" date="2021-02" db="EMBL/GenBank/DDBJ databases">
        <authorList>
            <person name="Nowell W R."/>
        </authorList>
    </citation>
    <scope>NUCLEOTIDE SEQUENCE</scope>
</reference>
<name>A0A815C753_9BILA</name>
<dbReference type="PRINTS" id="PR00385">
    <property type="entry name" value="P450"/>
</dbReference>
<keyword evidence="5 7" id="KW-0408">Iron</keyword>
<dbReference type="Proteomes" id="UP000663864">
    <property type="component" value="Unassembled WGS sequence"/>
</dbReference>
<dbReference type="InterPro" id="IPR050196">
    <property type="entry name" value="Cytochrome_P450_Monoox"/>
</dbReference>
<comment type="similarity">
    <text evidence="1">Belongs to the cytochrome P450 family.</text>
</comment>
<evidence type="ECO:0000256" key="7">
    <source>
        <dbReference type="PIRSR" id="PIRSR602401-1"/>
    </source>
</evidence>
<proteinExistence type="inferred from homology"/>
<sequence>MTNIVQKYGYYFLVGFGPLTRLFIIEPKMIGDILHRSHEQDYIKPADFVTIFEPFIGKHNLLVSEGAEHDRARKMINPAFYFNNLKAMISIMVEQTNKSIDELLSNFNNQQTVDLQKEFSALTLSIIVSGAFGKQLENQGDLKAIVCESIPKVAAAIEYRTMRMINQVPLLAKLSICQKHIIDQCSQDIARIVDQIIADRREGRSASLSSSSDLLDLLLSAVDSEGIPFNDQEIKEHALTFVFAGHETTGSLMIWISYILMTNNNVLRACQEEVDRILANGTQITYEHLTELNVCEAVIQETLRLYPSAPFLSRECIHEHTIGNENDRQLLIPVDTTIIIDIYQLHRRAEFWHRPLEFDYTRWLRDPITGLKPKLSHPFCYLPFGAGPRNCIGQNFAILEAKVILASFIQRCNFELEPGQKIIPDIMVNMRSNHFQIEQLNRLRSLTLPDVKTDWLQHVLSNLDKLECLNSLSFVTSEYTDNVYRRSDSMTNFTKEYRFNMIPLSRLRQLTISNCSINDLQKIFTDASQLQSLNIHLYSISQNVESFPTLSRLTRLILQIDNKNNPLFTTDVLSMNTMELFLWKLPRLRHFVFSGKVHIDVANGRRWEILAIDLVTFHFNFQLEVDRINNILESFCTPFWLERKRWYVAYKDHRLFSVPYFADTIASFPFHPPVHTTAPDDRFFFQHIKHLQLPEVATIDLHYFTHIETLEPRCTIRLATLHTMIDLSRVRHLILDRLINLSNLPILSNIMPNLHKLSLNDQWKNILRSVREMQPIEQIRSLQLDLCEITHVSDITQLCRIFPCVEHLHVNYIDSINYVGSFIDGFKLLSSASFHLPLVGSNRIRFLRRPNMIVVGSRWLANNTFVCRTICFNQYLVHVSVWIGEQVNLSRL</sequence>
<evidence type="ECO:0000256" key="5">
    <source>
        <dbReference type="ARBA" id="ARBA00023004"/>
    </source>
</evidence>
<comment type="caution">
    <text evidence="8">The sequence shown here is derived from an EMBL/GenBank/DDBJ whole genome shotgun (WGS) entry which is preliminary data.</text>
</comment>
<dbReference type="InterPro" id="IPR002401">
    <property type="entry name" value="Cyt_P450_E_grp-I"/>
</dbReference>
<feature type="binding site" description="axial binding residue" evidence="7">
    <location>
        <position position="391"/>
    </location>
    <ligand>
        <name>heme</name>
        <dbReference type="ChEBI" id="CHEBI:30413"/>
    </ligand>
    <ligandPart>
        <name>Fe</name>
        <dbReference type="ChEBI" id="CHEBI:18248"/>
    </ligandPart>
</feature>
<dbReference type="PRINTS" id="PR00463">
    <property type="entry name" value="EP450I"/>
</dbReference>
<dbReference type="EMBL" id="CAJNOT010002052">
    <property type="protein sequence ID" value="CAF1279011.1"/>
    <property type="molecule type" value="Genomic_DNA"/>
</dbReference>